<keyword evidence="1" id="KW-0812">Transmembrane</keyword>
<dbReference type="EMBL" id="JAMPKM010000057">
    <property type="protein sequence ID" value="MEP0820996.1"/>
    <property type="molecule type" value="Genomic_DNA"/>
</dbReference>
<keyword evidence="1" id="KW-1133">Transmembrane helix</keyword>
<feature type="transmembrane region" description="Helical" evidence="1">
    <location>
        <begin position="20"/>
        <end position="41"/>
    </location>
</feature>
<organism evidence="2 3">
    <name type="scientific">Trichocoleus desertorum GB2-A4</name>
    <dbReference type="NCBI Taxonomy" id="2933944"/>
    <lineage>
        <taxon>Bacteria</taxon>
        <taxon>Bacillati</taxon>
        <taxon>Cyanobacteriota</taxon>
        <taxon>Cyanophyceae</taxon>
        <taxon>Leptolyngbyales</taxon>
        <taxon>Trichocoleusaceae</taxon>
        <taxon>Trichocoleus</taxon>
    </lineage>
</organism>
<proteinExistence type="predicted"/>
<comment type="caution">
    <text evidence="2">The sequence shown here is derived from an EMBL/GenBank/DDBJ whole genome shotgun (WGS) entry which is preliminary data.</text>
</comment>
<keyword evidence="1" id="KW-0472">Membrane</keyword>
<dbReference type="RefSeq" id="WP_190441256.1">
    <property type="nucleotide sequence ID" value="NZ_JAMPKM010000057.1"/>
</dbReference>
<protein>
    <submittedName>
        <fullName evidence="2">Uncharacterized protein</fullName>
    </submittedName>
</protein>
<dbReference type="Proteomes" id="UP001464891">
    <property type="component" value="Unassembled WGS sequence"/>
</dbReference>
<evidence type="ECO:0000313" key="2">
    <source>
        <dbReference type="EMBL" id="MEP0820996.1"/>
    </source>
</evidence>
<sequence length="177" mass="19989">MIIQVSDHAERVDIISAMPVWKRICLALLNLIPLLAPYELLWRVQWHDYWNPVFLLFALVSAGAIAPIAVSGLFLFAALAGLSSQMTFNVLRSTFTYSERAPIVPQRTQVLPLSSIESIHIRPQEWSEGSPSYSLRVTMFNGAIFNSGSSQSRQEIEQAKVQVEAFLNRTQGWRRLS</sequence>
<reference evidence="2 3" key="1">
    <citation type="submission" date="2022-04" db="EMBL/GenBank/DDBJ databases">
        <title>Positive selection, recombination, and allopatry shape intraspecific diversity of widespread and dominant cyanobacteria.</title>
        <authorList>
            <person name="Wei J."/>
            <person name="Shu W."/>
            <person name="Hu C."/>
        </authorList>
    </citation>
    <scope>NUCLEOTIDE SEQUENCE [LARGE SCALE GENOMIC DNA]</scope>
    <source>
        <strain evidence="2 3">GB2-A4</strain>
    </source>
</reference>
<gene>
    <name evidence="2" type="ORF">NC998_28365</name>
</gene>
<feature type="transmembrane region" description="Helical" evidence="1">
    <location>
        <begin position="53"/>
        <end position="82"/>
    </location>
</feature>
<keyword evidence="3" id="KW-1185">Reference proteome</keyword>
<name>A0ABV0JGT6_9CYAN</name>
<accession>A0ABV0JGT6</accession>
<evidence type="ECO:0000313" key="3">
    <source>
        <dbReference type="Proteomes" id="UP001464891"/>
    </source>
</evidence>
<evidence type="ECO:0000256" key="1">
    <source>
        <dbReference type="SAM" id="Phobius"/>
    </source>
</evidence>